<dbReference type="EMBL" id="JAPPUX010000005">
    <property type="protein sequence ID" value="MCY4728299.1"/>
    <property type="molecule type" value="Genomic_DNA"/>
</dbReference>
<gene>
    <name evidence="1" type="ORF">NYO98_18610</name>
</gene>
<evidence type="ECO:0000313" key="1">
    <source>
        <dbReference type="EMBL" id="MCY4728299.1"/>
    </source>
</evidence>
<dbReference type="Proteomes" id="UP001074726">
    <property type="component" value="Unassembled WGS sequence"/>
</dbReference>
<dbReference type="InterPro" id="IPR036287">
    <property type="entry name" value="Rv1873-like_sf"/>
</dbReference>
<dbReference type="Gene3D" id="1.25.40.380">
    <property type="entry name" value="Protein of unknown function DUF1810"/>
    <property type="match status" value="1"/>
</dbReference>
<organism evidence="1 2">
    <name type="scientific">Nocardioides pini</name>
    <dbReference type="NCBI Taxonomy" id="2975053"/>
    <lineage>
        <taxon>Bacteria</taxon>
        <taxon>Bacillati</taxon>
        <taxon>Actinomycetota</taxon>
        <taxon>Actinomycetes</taxon>
        <taxon>Propionibacteriales</taxon>
        <taxon>Nocardioidaceae</taxon>
        <taxon>Nocardioides</taxon>
    </lineage>
</organism>
<dbReference type="SUPFAM" id="SSF140736">
    <property type="entry name" value="Rv1873-like"/>
    <property type="match status" value="1"/>
</dbReference>
<evidence type="ECO:0000313" key="2">
    <source>
        <dbReference type="Proteomes" id="UP001074726"/>
    </source>
</evidence>
<comment type="caution">
    <text evidence="1">The sequence shown here is derived from an EMBL/GenBank/DDBJ whole genome shotgun (WGS) entry which is preliminary data.</text>
</comment>
<protein>
    <submittedName>
        <fullName evidence="1">DUF1810 domain-containing protein</fullName>
    </submittedName>
</protein>
<keyword evidence="2" id="KW-1185">Reference proteome</keyword>
<reference evidence="1" key="1">
    <citation type="submission" date="2022-08" db="EMBL/GenBank/DDBJ databases">
        <title>Genome sequencing of Nocardioides sp. STR2.</title>
        <authorList>
            <person name="So Y."/>
        </authorList>
    </citation>
    <scope>NUCLEOTIDE SEQUENCE</scope>
    <source>
        <strain evidence="1">STR2</strain>
    </source>
</reference>
<accession>A0ABT4CH56</accession>
<dbReference type="Pfam" id="PF08837">
    <property type="entry name" value="DUF1810"/>
    <property type="match status" value="1"/>
</dbReference>
<dbReference type="PIRSF" id="PIRSF008546">
    <property type="entry name" value="UCP008546"/>
    <property type="match status" value="1"/>
</dbReference>
<dbReference type="RefSeq" id="WP_268113281.1">
    <property type="nucleotide sequence ID" value="NZ_JAPPUX010000005.1"/>
</dbReference>
<dbReference type="InterPro" id="IPR014937">
    <property type="entry name" value="DUF1810"/>
</dbReference>
<proteinExistence type="predicted"/>
<sequence>MDLERFVLAQDDHGTYDRALGELRAGRKTSHWMWFVFPQVAGLGHSPTAQHYAIAGLHEARAYLDHAVLGPRLLECCRALLGLGSTSAEQVLGSVDAVKLRSSMTLFARADPDEPAFTDVLDRFFDGTPDERTIELLG</sequence>
<name>A0ABT4CH56_9ACTN</name>